<accession>C5LSE8</accession>
<dbReference type="Proteomes" id="UP000007800">
    <property type="component" value="Unassembled WGS sequence"/>
</dbReference>
<dbReference type="AlphaFoldDB" id="C5LSE8"/>
<proteinExistence type="predicted"/>
<reference evidence="1 2" key="1">
    <citation type="submission" date="2008-07" db="EMBL/GenBank/DDBJ databases">
        <authorList>
            <person name="El-Sayed N."/>
            <person name="Caler E."/>
            <person name="Inman J."/>
            <person name="Amedeo P."/>
            <person name="Hass B."/>
            <person name="Wortman J."/>
        </authorList>
    </citation>
    <scope>NUCLEOTIDE SEQUENCE [LARGE SCALE GENOMIC DNA]</scope>
    <source>
        <strain evidence="2">ATCC 50983 / TXsc</strain>
    </source>
</reference>
<name>C5LSE8_PERM5</name>
<dbReference type="EMBL" id="GG685183">
    <property type="protein sequence ID" value="EER00344.1"/>
    <property type="molecule type" value="Genomic_DNA"/>
</dbReference>
<sequence>MDGSMNVDEFPDNKDEAYFLEVPVEGKGPSVWYETALSQGFYELYFPIYRCKEQWCGTHSTVSR</sequence>
<dbReference type="GeneID" id="9050099"/>
<protein>
    <submittedName>
        <fullName evidence="1">Uncharacterized protein</fullName>
    </submittedName>
</protein>
<evidence type="ECO:0000313" key="2">
    <source>
        <dbReference type="Proteomes" id="UP000007800"/>
    </source>
</evidence>
<dbReference type="RefSeq" id="XP_002767626.1">
    <property type="nucleotide sequence ID" value="XM_002767580.1"/>
</dbReference>
<keyword evidence="2" id="KW-1185">Reference proteome</keyword>
<gene>
    <name evidence="1" type="ORF">Pmar_PMAR013505</name>
</gene>
<organism evidence="2">
    <name type="scientific">Perkinsus marinus (strain ATCC 50983 / TXsc)</name>
    <dbReference type="NCBI Taxonomy" id="423536"/>
    <lineage>
        <taxon>Eukaryota</taxon>
        <taxon>Sar</taxon>
        <taxon>Alveolata</taxon>
        <taxon>Perkinsozoa</taxon>
        <taxon>Perkinsea</taxon>
        <taxon>Perkinsida</taxon>
        <taxon>Perkinsidae</taxon>
        <taxon>Perkinsus</taxon>
    </lineage>
</organism>
<evidence type="ECO:0000313" key="1">
    <source>
        <dbReference type="EMBL" id="EER00344.1"/>
    </source>
</evidence>
<dbReference type="InParanoid" id="C5LSE8"/>